<comment type="caution">
    <text evidence="2">The sequence shown here is derived from an EMBL/GenBank/DDBJ whole genome shotgun (WGS) entry which is preliminary data.</text>
</comment>
<dbReference type="Proteomes" id="UP000608890">
    <property type="component" value="Unassembled WGS sequence"/>
</dbReference>
<sequence length="60" mass="6456">MEQWHRTTRKAITKQYLIAEGIPSTSDDARLVHSPCQRDAAGTVGPSRAHRRAPTSGGGA</sequence>
<organism evidence="2 3">
    <name type="scientific">Micromonospora sonchi</name>
    <dbReference type="NCBI Taxonomy" id="1763543"/>
    <lineage>
        <taxon>Bacteria</taxon>
        <taxon>Bacillati</taxon>
        <taxon>Actinomycetota</taxon>
        <taxon>Actinomycetes</taxon>
        <taxon>Micromonosporales</taxon>
        <taxon>Micromonosporaceae</taxon>
        <taxon>Micromonospora</taxon>
    </lineage>
</organism>
<name>A0A917X2A4_9ACTN</name>
<reference evidence="2" key="1">
    <citation type="journal article" date="2014" name="Int. J. Syst. Evol. Microbiol.">
        <title>Complete genome sequence of Corynebacterium casei LMG S-19264T (=DSM 44701T), isolated from a smear-ripened cheese.</title>
        <authorList>
            <consortium name="US DOE Joint Genome Institute (JGI-PGF)"/>
            <person name="Walter F."/>
            <person name="Albersmeier A."/>
            <person name="Kalinowski J."/>
            <person name="Ruckert C."/>
        </authorList>
    </citation>
    <scope>NUCLEOTIDE SEQUENCE</scope>
    <source>
        <strain evidence="2">CGMCC 4.7312</strain>
    </source>
</reference>
<keyword evidence="3" id="KW-1185">Reference proteome</keyword>
<proteinExistence type="predicted"/>
<accession>A0A917X2A4</accession>
<dbReference type="AlphaFoldDB" id="A0A917X2A4"/>
<evidence type="ECO:0000313" key="3">
    <source>
        <dbReference type="Proteomes" id="UP000608890"/>
    </source>
</evidence>
<evidence type="ECO:0000313" key="2">
    <source>
        <dbReference type="EMBL" id="GGM55695.1"/>
    </source>
</evidence>
<gene>
    <name evidence="2" type="ORF">GCM10011608_45690</name>
</gene>
<dbReference type="EMBL" id="BMNB01000025">
    <property type="protein sequence ID" value="GGM55695.1"/>
    <property type="molecule type" value="Genomic_DNA"/>
</dbReference>
<reference evidence="2" key="2">
    <citation type="submission" date="2020-09" db="EMBL/GenBank/DDBJ databases">
        <authorList>
            <person name="Sun Q."/>
            <person name="Zhou Y."/>
        </authorList>
    </citation>
    <scope>NUCLEOTIDE SEQUENCE</scope>
    <source>
        <strain evidence="2">CGMCC 4.7312</strain>
    </source>
</reference>
<protein>
    <submittedName>
        <fullName evidence="2">Uncharacterized protein</fullName>
    </submittedName>
</protein>
<feature type="region of interest" description="Disordered" evidence="1">
    <location>
        <begin position="37"/>
        <end position="60"/>
    </location>
</feature>
<evidence type="ECO:0000256" key="1">
    <source>
        <dbReference type="SAM" id="MobiDB-lite"/>
    </source>
</evidence>